<keyword evidence="3" id="KW-1185">Reference proteome</keyword>
<protein>
    <submittedName>
        <fullName evidence="2">NAD(P)H-dependent oxidoreductase</fullName>
    </submittedName>
</protein>
<dbReference type="InterPro" id="IPR050712">
    <property type="entry name" value="NAD(P)H-dep_reductase"/>
</dbReference>
<name>A0ABY5L8R9_9SPHN</name>
<dbReference type="RefSeq" id="WP_256506048.1">
    <property type="nucleotide sequence ID" value="NZ_CP101740.1"/>
</dbReference>
<feature type="domain" description="NADPH-dependent FMN reductase-like" evidence="1">
    <location>
        <begin position="5"/>
        <end position="150"/>
    </location>
</feature>
<gene>
    <name evidence="2" type="ORF">NMP03_13840</name>
</gene>
<reference evidence="2" key="1">
    <citation type="submission" date="2022-07" db="EMBL/GenBank/DDBJ databases">
        <title>Sphingomonas sp. nov., a novel bacterium isolated from the north slope of the Mount Everest.</title>
        <authorList>
            <person name="Cui X."/>
            <person name="Liu Y."/>
        </authorList>
    </citation>
    <scope>NUCLEOTIDE SEQUENCE</scope>
    <source>
        <strain evidence="2">S5-59</strain>
    </source>
</reference>
<organism evidence="2 3">
    <name type="scientific">Sphingomonas qomolangmaensis</name>
    <dbReference type="NCBI Taxonomy" id="2918765"/>
    <lineage>
        <taxon>Bacteria</taxon>
        <taxon>Pseudomonadati</taxon>
        <taxon>Pseudomonadota</taxon>
        <taxon>Alphaproteobacteria</taxon>
        <taxon>Sphingomonadales</taxon>
        <taxon>Sphingomonadaceae</taxon>
        <taxon>Sphingomonas</taxon>
    </lineage>
</organism>
<evidence type="ECO:0000259" key="1">
    <source>
        <dbReference type="Pfam" id="PF03358"/>
    </source>
</evidence>
<evidence type="ECO:0000313" key="3">
    <source>
        <dbReference type="Proteomes" id="UP001058533"/>
    </source>
</evidence>
<dbReference type="EMBL" id="CP101740">
    <property type="protein sequence ID" value="UUL82247.1"/>
    <property type="molecule type" value="Genomic_DNA"/>
</dbReference>
<dbReference type="PANTHER" id="PTHR30543">
    <property type="entry name" value="CHROMATE REDUCTASE"/>
    <property type="match status" value="1"/>
</dbReference>
<sequence length="178" mass="18695">MQPFHIVAIGGTLRAESGTSRALSAALAHAERGGARTTLLTGSAIDFPNFDPDQALANDAIVRFLEVVRTADALVIGSPGYHGSLSGLVKNALDHIELLRGDSRVYLDSMPVGIVAVAAGWQAAVSTLQTLRTIIHALRGWPTPMGVAINSSAPGDPLGDADSQLGVMMQQIDTFLRR</sequence>
<evidence type="ECO:0000313" key="2">
    <source>
        <dbReference type="EMBL" id="UUL82247.1"/>
    </source>
</evidence>
<dbReference type="Gene3D" id="3.40.50.360">
    <property type="match status" value="1"/>
</dbReference>
<dbReference type="InterPro" id="IPR005025">
    <property type="entry name" value="FMN_Rdtase-like_dom"/>
</dbReference>
<proteinExistence type="predicted"/>
<accession>A0ABY5L8R9</accession>
<dbReference type="InterPro" id="IPR029039">
    <property type="entry name" value="Flavoprotein-like_sf"/>
</dbReference>
<dbReference type="Pfam" id="PF03358">
    <property type="entry name" value="FMN_red"/>
    <property type="match status" value="1"/>
</dbReference>
<dbReference type="SUPFAM" id="SSF52218">
    <property type="entry name" value="Flavoproteins"/>
    <property type="match status" value="1"/>
</dbReference>
<dbReference type="Proteomes" id="UP001058533">
    <property type="component" value="Chromosome"/>
</dbReference>
<dbReference type="PANTHER" id="PTHR30543:SF21">
    <property type="entry name" value="NAD(P)H-DEPENDENT FMN REDUCTASE LOT6"/>
    <property type="match status" value="1"/>
</dbReference>